<organism evidence="3 4">
    <name type="scientific">Piromyces finnis</name>
    <dbReference type="NCBI Taxonomy" id="1754191"/>
    <lineage>
        <taxon>Eukaryota</taxon>
        <taxon>Fungi</taxon>
        <taxon>Fungi incertae sedis</taxon>
        <taxon>Chytridiomycota</taxon>
        <taxon>Chytridiomycota incertae sedis</taxon>
        <taxon>Neocallimastigomycetes</taxon>
        <taxon>Neocallimastigales</taxon>
        <taxon>Neocallimastigaceae</taxon>
        <taxon>Piromyces</taxon>
    </lineage>
</organism>
<feature type="compositionally biased region" description="Basic and acidic residues" evidence="1">
    <location>
        <begin position="320"/>
        <end position="360"/>
    </location>
</feature>
<feature type="region of interest" description="Disordered" evidence="1">
    <location>
        <begin position="415"/>
        <end position="462"/>
    </location>
</feature>
<dbReference type="Proteomes" id="UP000193719">
    <property type="component" value="Unassembled WGS sequence"/>
</dbReference>
<feature type="region of interest" description="Disordered" evidence="1">
    <location>
        <begin position="170"/>
        <end position="190"/>
    </location>
</feature>
<dbReference type="InterPro" id="IPR039884">
    <property type="entry name" value="R3HC1/R3HCL"/>
</dbReference>
<feature type="region of interest" description="Disordered" evidence="1">
    <location>
        <begin position="386"/>
        <end position="405"/>
    </location>
</feature>
<feature type="region of interest" description="Disordered" evidence="1">
    <location>
        <begin position="287"/>
        <end position="380"/>
    </location>
</feature>
<feature type="domain" description="Thc1 RRM" evidence="2">
    <location>
        <begin position="226"/>
        <end position="294"/>
    </location>
</feature>
<evidence type="ECO:0000313" key="3">
    <source>
        <dbReference type="EMBL" id="ORX40431.1"/>
    </source>
</evidence>
<dbReference type="PANTHER" id="PTHR21678:SF0">
    <property type="entry name" value="C3H1-TYPE DOMAIN-CONTAINING PROTEIN"/>
    <property type="match status" value="1"/>
</dbReference>
<feature type="compositionally biased region" description="Polar residues" evidence="1">
    <location>
        <begin position="1"/>
        <end position="17"/>
    </location>
</feature>
<reference evidence="3 4" key="2">
    <citation type="submission" date="2016-08" db="EMBL/GenBank/DDBJ databases">
        <title>Pervasive Adenine N6-methylation of Active Genes in Fungi.</title>
        <authorList>
            <consortium name="DOE Joint Genome Institute"/>
            <person name="Mondo S.J."/>
            <person name="Dannebaum R.O."/>
            <person name="Kuo R.C."/>
            <person name="Labutti K."/>
            <person name="Haridas S."/>
            <person name="Kuo A."/>
            <person name="Salamov A."/>
            <person name="Ahrendt S.R."/>
            <person name="Lipzen A."/>
            <person name="Sullivan W."/>
            <person name="Andreopoulos W.B."/>
            <person name="Clum A."/>
            <person name="Lindquist E."/>
            <person name="Daum C."/>
            <person name="Ramamoorthy G.K."/>
            <person name="Gryganskyi A."/>
            <person name="Culley D."/>
            <person name="Magnuson J.K."/>
            <person name="James T.Y."/>
            <person name="O'Malley M.A."/>
            <person name="Stajich J.E."/>
            <person name="Spatafora J.W."/>
            <person name="Visel A."/>
            <person name="Grigoriev I.V."/>
        </authorList>
    </citation>
    <scope>NUCLEOTIDE SEQUENCE [LARGE SCALE GENOMIC DNA]</scope>
    <source>
        <strain evidence="4">finn</strain>
    </source>
</reference>
<feature type="compositionally biased region" description="Basic and acidic residues" evidence="1">
    <location>
        <begin position="54"/>
        <end position="70"/>
    </location>
</feature>
<name>A0A1Y1UQV9_9FUNG</name>
<protein>
    <recommendedName>
        <fullName evidence="2">Thc1 RRM domain-containing protein</fullName>
    </recommendedName>
</protein>
<sequence length="462" mass="54553">MSEKTTAPSVPSNTGKTVQKKKKSSNNLKVKPLEQLENEKVNNEKVQKNQVNKENNDNNKPEIEKKEVDKKKNRYYKKKSMSDMKKTENKSENLSDAKSDVTSSTNEKPDLKKSASKQFLSQKKKRKSKMNLKAEKQEDTKEEDNSDIKLIESFLTSLSMKRDEMEKKEEELINNPPPPQQHTANKFPKKQNYNYTKAYKPKKEIPIYDGNANILKQNEEIKRVLDCFDFPTAYKTHNLMEMFKEYEGNFRINWINDSRALFIFNSEENAKSAYELKKNETEYKIKPYENPTSEFSPLNDESESVNTSEDEKNENENEIENEKVYENNDQYERNERYHNHSKSDQHECPLNHSKNEKSEYQTKYNKYSQPSQPRQPNIQTTPFLRQTSQETQEKPVRRQRPVTSDVVARRLISSALGIKPKEKTEEEKEIDRKKFEEARAKRQAARLERQKRLQENSDIFNE</sequence>
<feature type="compositionally biased region" description="Polar residues" evidence="1">
    <location>
        <begin position="361"/>
        <end position="380"/>
    </location>
</feature>
<dbReference type="EMBL" id="MCFH01000093">
    <property type="protein sequence ID" value="ORX40431.1"/>
    <property type="molecule type" value="Genomic_DNA"/>
</dbReference>
<evidence type="ECO:0000313" key="4">
    <source>
        <dbReference type="Proteomes" id="UP000193719"/>
    </source>
</evidence>
<dbReference type="AlphaFoldDB" id="A0A1Y1UQV9"/>
<keyword evidence="4" id="KW-1185">Reference proteome</keyword>
<gene>
    <name evidence="3" type="ORF">BCR36DRAFT_375431</name>
</gene>
<dbReference type="PANTHER" id="PTHR21678">
    <property type="entry name" value="GROWTH INHIBITION AND DIFFERENTIATION RELATED PROTEIN 88"/>
    <property type="match status" value="1"/>
</dbReference>
<accession>A0A1Y1UQV9</accession>
<dbReference type="OrthoDB" id="5418203at2759"/>
<dbReference type="Gene3D" id="3.30.70.330">
    <property type="match status" value="1"/>
</dbReference>
<dbReference type="InterPro" id="IPR012677">
    <property type="entry name" value="Nucleotide-bd_a/b_plait_sf"/>
</dbReference>
<dbReference type="Pfam" id="PF22877">
    <property type="entry name" value="RRM_Thc1"/>
    <property type="match status" value="1"/>
</dbReference>
<feature type="region of interest" description="Disordered" evidence="1">
    <location>
        <begin position="1"/>
        <end position="146"/>
    </location>
</feature>
<evidence type="ECO:0000256" key="1">
    <source>
        <dbReference type="SAM" id="MobiDB-lite"/>
    </source>
</evidence>
<feature type="compositionally biased region" description="Basic and acidic residues" evidence="1">
    <location>
        <begin position="80"/>
        <end position="99"/>
    </location>
</feature>
<reference evidence="3 4" key="1">
    <citation type="submission" date="2016-08" db="EMBL/GenBank/DDBJ databases">
        <title>Genomes of anaerobic fungi encode conserved fungal cellulosomes for biomass hydrolysis.</title>
        <authorList>
            <consortium name="DOE Joint Genome Institute"/>
            <person name="Haitjema C.H."/>
            <person name="Gilmore S.P."/>
            <person name="Henske J.K."/>
            <person name="Solomon K.V."/>
            <person name="De Groot R."/>
            <person name="Kuo A."/>
            <person name="Mondo S.J."/>
            <person name="Salamov A.A."/>
            <person name="Labutti K."/>
            <person name="Zhao Z."/>
            <person name="Chiniquy J."/>
            <person name="Barry K."/>
            <person name="Brewer H.M."/>
            <person name="Purvine S.O."/>
            <person name="Wright A.T."/>
            <person name="Boxma B."/>
            <person name="Van Alen T."/>
            <person name="Hackstein J.H."/>
            <person name="Baker S.E."/>
            <person name="Grigoriev I.V."/>
            <person name="O'Malley M.A."/>
        </authorList>
    </citation>
    <scope>NUCLEOTIDE SEQUENCE [LARGE SCALE GENOMIC DNA]</scope>
    <source>
        <strain evidence="4">finn</strain>
    </source>
</reference>
<proteinExistence type="predicted"/>
<feature type="compositionally biased region" description="Basic and acidic residues" evidence="1">
    <location>
        <begin position="31"/>
        <end position="47"/>
    </location>
</feature>
<evidence type="ECO:0000259" key="2">
    <source>
        <dbReference type="Pfam" id="PF22877"/>
    </source>
</evidence>
<feature type="compositionally biased region" description="Basic and acidic residues" evidence="1">
    <location>
        <begin position="419"/>
        <end position="455"/>
    </location>
</feature>
<comment type="caution">
    <text evidence="3">The sequence shown here is derived from an EMBL/GenBank/DDBJ whole genome shotgun (WGS) entry which is preliminary data.</text>
</comment>
<dbReference type="InterPro" id="IPR053800">
    <property type="entry name" value="Thc1_RRM"/>
</dbReference>